<organism evidence="2">
    <name type="scientific">Fagus sylvatica</name>
    <name type="common">Beechnut</name>
    <dbReference type="NCBI Taxonomy" id="28930"/>
    <lineage>
        <taxon>Eukaryota</taxon>
        <taxon>Viridiplantae</taxon>
        <taxon>Streptophyta</taxon>
        <taxon>Embryophyta</taxon>
        <taxon>Tracheophyta</taxon>
        <taxon>Spermatophyta</taxon>
        <taxon>Magnoliopsida</taxon>
        <taxon>eudicotyledons</taxon>
        <taxon>Gunneridae</taxon>
        <taxon>Pentapetalae</taxon>
        <taxon>rosids</taxon>
        <taxon>fabids</taxon>
        <taxon>Fagales</taxon>
        <taxon>Fagaceae</taxon>
        <taxon>Fagus</taxon>
    </lineage>
</organism>
<gene>
    <name evidence="2" type="ORF">FSB_LOCUS39894</name>
</gene>
<sequence length="98" mass="11043">MLQELLVKDLVLLGEFLKVGSEISYLLLHRSHLRRLATGGKRLSVYFYRSRPDHAVLCIGAVKSKDARFPQTALTDVPLKPVDGSQDEQQSRRPARGK</sequence>
<dbReference type="AlphaFoldDB" id="A0A2N9HII7"/>
<evidence type="ECO:0000256" key="1">
    <source>
        <dbReference type="SAM" id="MobiDB-lite"/>
    </source>
</evidence>
<reference evidence="2" key="1">
    <citation type="submission" date="2018-02" db="EMBL/GenBank/DDBJ databases">
        <authorList>
            <person name="Cohen D.B."/>
            <person name="Kent A.D."/>
        </authorList>
    </citation>
    <scope>NUCLEOTIDE SEQUENCE</scope>
</reference>
<evidence type="ECO:0000313" key="2">
    <source>
        <dbReference type="EMBL" id="SPD12012.1"/>
    </source>
</evidence>
<name>A0A2N9HII7_FAGSY</name>
<proteinExistence type="predicted"/>
<protein>
    <submittedName>
        <fullName evidence="2">Uncharacterized protein</fullName>
    </submittedName>
</protein>
<feature type="region of interest" description="Disordered" evidence="1">
    <location>
        <begin position="74"/>
        <end position="98"/>
    </location>
</feature>
<dbReference type="EMBL" id="OIVN01003546">
    <property type="protein sequence ID" value="SPD12012.1"/>
    <property type="molecule type" value="Genomic_DNA"/>
</dbReference>
<accession>A0A2N9HII7</accession>